<feature type="domain" description="PASTA" evidence="3">
    <location>
        <begin position="153"/>
        <end position="214"/>
    </location>
</feature>
<dbReference type="Gene3D" id="3.30.10.20">
    <property type="match status" value="2"/>
</dbReference>
<comment type="caution">
    <text evidence="4">The sequence shown here is derived from an EMBL/GenBank/DDBJ whole genome shotgun (WGS) entry which is preliminary data.</text>
</comment>
<feature type="region of interest" description="Disordered" evidence="1">
    <location>
        <begin position="49"/>
        <end position="94"/>
    </location>
</feature>
<dbReference type="RefSeq" id="WP_120328262.1">
    <property type="nucleotide sequence ID" value="NZ_CP109307.1"/>
</dbReference>
<proteinExistence type="predicted"/>
<name>A0A420F3J6_9ACTN</name>
<organism evidence="4 5">
    <name type="scientific">Micromonospora globbae</name>
    <dbReference type="NCBI Taxonomy" id="1894969"/>
    <lineage>
        <taxon>Bacteria</taxon>
        <taxon>Bacillati</taxon>
        <taxon>Actinomycetota</taxon>
        <taxon>Actinomycetes</taxon>
        <taxon>Micromonosporales</taxon>
        <taxon>Micromonosporaceae</taxon>
        <taxon>Micromonospora</taxon>
    </lineage>
</organism>
<evidence type="ECO:0000256" key="1">
    <source>
        <dbReference type="SAM" id="MobiDB-lite"/>
    </source>
</evidence>
<reference evidence="4 5" key="1">
    <citation type="journal article" date="2018" name="Int. J. Syst. Evol. Microbiol.">
        <title>Micromonospora globbae sp. nov., an endophytic actinomycete isolated from roots of Globba winitii C. H. Wright.</title>
        <authorList>
            <person name="Kuncharoen N."/>
            <person name="Pittayakhajonwut P."/>
            <person name="Tanasupawat S."/>
        </authorList>
    </citation>
    <scope>NUCLEOTIDE SEQUENCE [LARGE SCALE GENOMIC DNA]</scope>
    <source>
        <strain evidence="4 5">WPS1-2</strain>
    </source>
</reference>
<evidence type="ECO:0000259" key="3">
    <source>
        <dbReference type="PROSITE" id="PS51178"/>
    </source>
</evidence>
<evidence type="ECO:0000313" key="5">
    <source>
        <dbReference type="Proteomes" id="UP000285744"/>
    </source>
</evidence>
<accession>A0A420F3J6</accession>
<dbReference type="CDD" id="cd06577">
    <property type="entry name" value="PASTA_pknB"/>
    <property type="match status" value="1"/>
</dbReference>
<feature type="compositionally biased region" description="Low complexity" evidence="1">
    <location>
        <begin position="72"/>
        <end position="91"/>
    </location>
</feature>
<gene>
    <name evidence="4" type="ORF">D7I43_10635</name>
</gene>
<feature type="domain" description="PASTA" evidence="3">
    <location>
        <begin position="89"/>
        <end position="152"/>
    </location>
</feature>
<dbReference type="Proteomes" id="UP000285744">
    <property type="component" value="Unassembled WGS sequence"/>
</dbReference>
<feature type="transmembrane region" description="Helical" evidence="2">
    <location>
        <begin position="20"/>
        <end position="45"/>
    </location>
</feature>
<dbReference type="OrthoDB" id="3363460at2"/>
<dbReference type="EMBL" id="RAQQ01000006">
    <property type="protein sequence ID" value="RKF27497.1"/>
    <property type="molecule type" value="Genomic_DNA"/>
</dbReference>
<dbReference type="InterPro" id="IPR005543">
    <property type="entry name" value="PASTA_dom"/>
</dbReference>
<dbReference type="Pfam" id="PF03793">
    <property type="entry name" value="PASTA"/>
    <property type="match status" value="2"/>
</dbReference>
<dbReference type="PROSITE" id="PS51178">
    <property type="entry name" value="PASTA"/>
    <property type="match status" value="2"/>
</dbReference>
<evidence type="ECO:0000256" key="2">
    <source>
        <dbReference type="SAM" id="Phobius"/>
    </source>
</evidence>
<protein>
    <submittedName>
        <fullName evidence="4">PASTA domain-containing protein</fullName>
    </submittedName>
</protein>
<keyword evidence="2" id="KW-0812">Transmembrane</keyword>
<evidence type="ECO:0000313" key="4">
    <source>
        <dbReference type="EMBL" id="RKF27497.1"/>
    </source>
</evidence>
<dbReference type="SMART" id="SM00740">
    <property type="entry name" value="PASTA"/>
    <property type="match status" value="2"/>
</dbReference>
<dbReference type="AlphaFoldDB" id="A0A420F3J6"/>
<keyword evidence="2" id="KW-0472">Membrane</keyword>
<sequence>MTDGNTSGHVAGSGGGPGRLGLVLGGGLVTVLLAAIGATGGWLLAGEEDVPPETPVAATSTTGGPSVPPTRRPTATRTTPSAPRTSASSASGLTVPPVIGTDFVEARDELRDRRLGWRLVFGTGTGRTVERTEPEVGTAIRRGSTVTLYVTGPAPTTDVPDVVDDDCDEAADELGEEGLYPQYPSGKRGTVLRQEPAGGSTARWNDQVRIWCGTEEDASPSVAPTS</sequence>
<keyword evidence="2" id="KW-1133">Transmembrane helix</keyword>